<evidence type="ECO:0000313" key="3">
    <source>
        <dbReference type="Proteomes" id="UP001153269"/>
    </source>
</evidence>
<proteinExistence type="predicted"/>
<gene>
    <name evidence="2" type="ORF">PLEPLA_LOCUS34176</name>
</gene>
<organism evidence="2 3">
    <name type="scientific">Pleuronectes platessa</name>
    <name type="common">European plaice</name>
    <dbReference type="NCBI Taxonomy" id="8262"/>
    <lineage>
        <taxon>Eukaryota</taxon>
        <taxon>Metazoa</taxon>
        <taxon>Chordata</taxon>
        <taxon>Craniata</taxon>
        <taxon>Vertebrata</taxon>
        <taxon>Euteleostomi</taxon>
        <taxon>Actinopterygii</taxon>
        <taxon>Neopterygii</taxon>
        <taxon>Teleostei</taxon>
        <taxon>Neoteleostei</taxon>
        <taxon>Acanthomorphata</taxon>
        <taxon>Carangaria</taxon>
        <taxon>Pleuronectiformes</taxon>
        <taxon>Pleuronectoidei</taxon>
        <taxon>Pleuronectidae</taxon>
        <taxon>Pleuronectes</taxon>
    </lineage>
</organism>
<dbReference type="AlphaFoldDB" id="A0A9N7Z1L0"/>
<evidence type="ECO:0000256" key="1">
    <source>
        <dbReference type="SAM" id="MobiDB-lite"/>
    </source>
</evidence>
<feature type="region of interest" description="Disordered" evidence="1">
    <location>
        <begin position="1"/>
        <end position="92"/>
    </location>
</feature>
<feature type="compositionally biased region" description="Basic and acidic residues" evidence="1">
    <location>
        <begin position="42"/>
        <end position="60"/>
    </location>
</feature>
<feature type="compositionally biased region" description="Low complexity" evidence="1">
    <location>
        <begin position="23"/>
        <end position="37"/>
    </location>
</feature>
<accession>A0A9N7Z1L0</accession>
<dbReference type="Proteomes" id="UP001153269">
    <property type="component" value="Unassembled WGS sequence"/>
</dbReference>
<reference evidence="2" key="1">
    <citation type="submission" date="2020-03" db="EMBL/GenBank/DDBJ databases">
        <authorList>
            <person name="Weist P."/>
        </authorList>
    </citation>
    <scope>NUCLEOTIDE SEQUENCE</scope>
</reference>
<evidence type="ECO:0000313" key="2">
    <source>
        <dbReference type="EMBL" id="CAB1446450.1"/>
    </source>
</evidence>
<name>A0A9N7Z1L0_PLEPL</name>
<comment type="caution">
    <text evidence="2">The sequence shown here is derived from an EMBL/GenBank/DDBJ whole genome shotgun (WGS) entry which is preliminary data.</text>
</comment>
<sequence>MAPGPPPTQGLAGRGEPHLNNQSPPSSLSSRPAALSRSIKRSLHEELHRLFSSQESHKQDNSNNQSTNTDRSSIGRNRHSRQGPSGVQTCSTCCTTSSPEYTAFLPQPRDMQIGSSDVCGFDMGTAWSTASSSARAKSPLDMTPAGHGQEQDTLGTAPMDGGN</sequence>
<dbReference type="EMBL" id="CADEAL010003915">
    <property type="protein sequence ID" value="CAB1446450.1"/>
    <property type="molecule type" value="Genomic_DNA"/>
</dbReference>
<keyword evidence="3" id="KW-1185">Reference proteome</keyword>
<feature type="compositionally biased region" description="Polar residues" evidence="1">
    <location>
        <begin position="61"/>
        <end position="75"/>
    </location>
</feature>
<feature type="compositionally biased region" description="Low complexity" evidence="1">
    <location>
        <begin position="128"/>
        <end position="137"/>
    </location>
</feature>
<protein>
    <submittedName>
        <fullName evidence="2">Uncharacterized protein</fullName>
    </submittedName>
</protein>
<feature type="region of interest" description="Disordered" evidence="1">
    <location>
        <begin position="128"/>
        <end position="163"/>
    </location>
</feature>